<organism evidence="3">
    <name type="scientific">Streptomyces haneummycinicus</name>
    <dbReference type="NCBI Taxonomy" id="3074435"/>
    <lineage>
        <taxon>Bacteria</taxon>
        <taxon>Bacillati</taxon>
        <taxon>Actinomycetota</taxon>
        <taxon>Actinomycetes</taxon>
        <taxon>Kitasatosporales</taxon>
        <taxon>Streptomycetaceae</taxon>
        <taxon>Streptomyces</taxon>
    </lineage>
</organism>
<dbReference type="EMBL" id="AP035768">
    <property type="protein sequence ID" value="BFO21207.1"/>
    <property type="molecule type" value="Genomic_DNA"/>
</dbReference>
<reference evidence="3" key="2">
    <citation type="submission" date="2024-07" db="EMBL/GenBank/DDBJ databases">
        <title>Streptomyces haneummycinica sp. nov., a new antibiotic-producing actinobacterium isolated from marine sediment.</title>
        <authorList>
            <person name="Uemura M."/>
            <person name="Hamada M."/>
            <person name="Hirano S."/>
            <person name="Kobayashi K."/>
            <person name="Ohshiro T."/>
            <person name="Kobayashi T."/>
            <person name="Terahara T."/>
        </authorList>
    </citation>
    <scope>NUCLEOTIDE SEQUENCE</scope>
    <source>
        <strain evidence="3">KM77-8</strain>
    </source>
</reference>
<sequence>MRPNRTRTRLATVSALTALGAFASLGTATAADPVLNGEWAPFTRCPVDARAMLAADGFERTPQCVVSTSAKGSIKLGDTVVTTGKTNLQIGVVQNADGTSTVVAPASGALVAEPATVPGGLLGLMCPSDILIITGLCESLENSSLNKITATMESVGAPYAFDQTAGVLTDTPIVALPVRIHLENPLLGSRCYIGTAAAPIVLRPENRAFPEFGMSFFKGDGTVDPAGEMSRINLTGATQNDRTFAVPAASGCGLNIGLINAAVNAKTGLPSPAGANSLTLENTRTSLTGLNAPGTAAPTPARSSRRTGTPRTADHPGTGTVRPPRRPALTTTTRFLHK</sequence>
<evidence type="ECO:0000313" key="3">
    <source>
        <dbReference type="EMBL" id="BFO21207.1"/>
    </source>
</evidence>
<keyword evidence="2" id="KW-0732">Signal</keyword>
<protein>
    <recommendedName>
        <fullName evidence="4">Secreted protein</fullName>
    </recommendedName>
</protein>
<feature type="compositionally biased region" description="Low complexity" evidence="1">
    <location>
        <begin position="327"/>
        <end position="338"/>
    </location>
</feature>
<reference evidence="3" key="1">
    <citation type="submission" date="2024-06" db="EMBL/GenBank/DDBJ databases">
        <authorList>
            <consortium name="consrtm"/>
            <person name="Uemura M."/>
            <person name="Terahara T."/>
        </authorList>
    </citation>
    <scope>NUCLEOTIDE SEQUENCE</scope>
    <source>
        <strain evidence="3">KM77-8</strain>
    </source>
</reference>
<dbReference type="AlphaFoldDB" id="A0AAT9HV36"/>
<evidence type="ECO:0000256" key="2">
    <source>
        <dbReference type="SAM" id="SignalP"/>
    </source>
</evidence>
<proteinExistence type="predicted"/>
<feature type="region of interest" description="Disordered" evidence="1">
    <location>
        <begin position="286"/>
        <end position="338"/>
    </location>
</feature>
<feature type="chain" id="PRO_5043490625" description="Secreted protein" evidence="2">
    <location>
        <begin position="31"/>
        <end position="338"/>
    </location>
</feature>
<feature type="signal peptide" evidence="2">
    <location>
        <begin position="1"/>
        <end position="30"/>
    </location>
</feature>
<gene>
    <name evidence="3" type="ORF">SHKM778_75950</name>
</gene>
<evidence type="ECO:0008006" key="4">
    <source>
        <dbReference type="Google" id="ProtNLM"/>
    </source>
</evidence>
<accession>A0AAT9HV36</accession>
<evidence type="ECO:0000256" key="1">
    <source>
        <dbReference type="SAM" id="MobiDB-lite"/>
    </source>
</evidence>
<name>A0AAT9HV36_9ACTN</name>